<evidence type="ECO:0000313" key="2">
    <source>
        <dbReference type="Proteomes" id="UP001065593"/>
    </source>
</evidence>
<protein>
    <submittedName>
        <fullName evidence="1">Uncharacterized protein</fullName>
    </submittedName>
</protein>
<name>A0ABQ5NJK5_9BACI</name>
<accession>A0ABQ5NJK5</accession>
<gene>
    <name evidence="1" type="ORF">LYSBPC_15960</name>
</gene>
<sequence>MNDDKNADTLTERLISYEQLLKYLKQGREIEFIYNGTEYFISHDKKGRTLWCNKTQLSDYYQDDISTVNFIKIEGTSIANLFKQQLVKIQTIF</sequence>
<evidence type="ECO:0000313" key="1">
    <source>
        <dbReference type="EMBL" id="GLC88469.1"/>
    </source>
</evidence>
<proteinExistence type="predicted"/>
<dbReference type="Proteomes" id="UP001065593">
    <property type="component" value="Unassembled WGS sequence"/>
</dbReference>
<dbReference type="RefSeq" id="WP_264988234.1">
    <property type="nucleotide sequence ID" value="NZ_BRZA01000002.1"/>
</dbReference>
<comment type="caution">
    <text evidence="1">The sequence shown here is derived from an EMBL/GenBank/DDBJ whole genome shotgun (WGS) entry which is preliminary data.</text>
</comment>
<organism evidence="1 2">
    <name type="scientific">Lysinibacillus piscis</name>
    <dbReference type="NCBI Taxonomy" id="2518931"/>
    <lineage>
        <taxon>Bacteria</taxon>
        <taxon>Bacillati</taxon>
        <taxon>Bacillota</taxon>
        <taxon>Bacilli</taxon>
        <taxon>Bacillales</taxon>
        <taxon>Bacillaceae</taxon>
        <taxon>Lysinibacillus</taxon>
    </lineage>
</organism>
<reference evidence="1" key="1">
    <citation type="submission" date="2022-08" db="EMBL/GenBank/DDBJ databases">
        <title>Draft genome sequence of Lysinibacillus sp. strain KH24.</title>
        <authorList>
            <person name="Kanbe H."/>
            <person name="Itoh H."/>
        </authorList>
    </citation>
    <scope>NUCLEOTIDE SEQUENCE</scope>
    <source>
        <strain evidence="1">KH24</strain>
    </source>
</reference>
<dbReference type="EMBL" id="BRZA01000002">
    <property type="protein sequence ID" value="GLC88469.1"/>
    <property type="molecule type" value="Genomic_DNA"/>
</dbReference>
<keyword evidence="2" id="KW-1185">Reference proteome</keyword>